<dbReference type="EMBL" id="WTYF01000004">
    <property type="protein sequence ID" value="MXO51424.1"/>
    <property type="molecule type" value="Genomic_DNA"/>
</dbReference>
<keyword evidence="6" id="KW-1185">Reference proteome</keyword>
<organism evidence="5 6">
    <name type="scientific">Qipengyuania gaetbuli</name>
    <dbReference type="NCBI Taxonomy" id="266952"/>
    <lineage>
        <taxon>Bacteria</taxon>
        <taxon>Pseudomonadati</taxon>
        <taxon>Pseudomonadota</taxon>
        <taxon>Alphaproteobacteria</taxon>
        <taxon>Sphingomonadales</taxon>
        <taxon>Erythrobacteraceae</taxon>
        <taxon>Qipengyuania</taxon>
    </lineage>
</organism>
<dbReference type="CDD" id="cd02440">
    <property type="entry name" value="AdoMet_MTases"/>
    <property type="match status" value="1"/>
</dbReference>
<keyword evidence="1 5" id="KW-0489">Methyltransferase</keyword>
<dbReference type="Proteomes" id="UP000444185">
    <property type="component" value="Unassembled WGS sequence"/>
</dbReference>
<dbReference type="InterPro" id="IPR000780">
    <property type="entry name" value="CheR_MeTrfase"/>
</dbReference>
<dbReference type="Gene3D" id="3.40.50.150">
    <property type="entry name" value="Vaccinia Virus protein VP39"/>
    <property type="match status" value="1"/>
</dbReference>
<feature type="domain" description="CheR-type methyltransferase" evidence="4">
    <location>
        <begin position="1"/>
        <end position="273"/>
    </location>
</feature>
<comment type="caution">
    <text evidence="5">The sequence shown here is derived from an EMBL/GenBank/DDBJ whole genome shotgun (WGS) entry which is preliminary data.</text>
</comment>
<accession>A0A844Y0H0</accession>
<evidence type="ECO:0000256" key="2">
    <source>
        <dbReference type="ARBA" id="ARBA00022679"/>
    </source>
</evidence>
<keyword evidence="2 5" id="KW-0808">Transferase</keyword>
<name>A0A844Y0H0_9SPHN</name>
<dbReference type="RefSeq" id="WP_160608159.1">
    <property type="nucleotide sequence ID" value="NZ_WTYF01000004.1"/>
</dbReference>
<dbReference type="PROSITE" id="PS50123">
    <property type="entry name" value="CHER"/>
    <property type="match status" value="1"/>
</dbReference>
<dbReference type="OrthoDB" id="9816309at2"/>
<evidence type="ECO:0000256" key="1">
    <source>
        <dbReference type="ARBA" id="ARBA00022603"/>
    </source>
</evidence>
<evidence type="ECO:0000259" key="4">
    <source>
        <dbReference type="PROSITE" id="PS50123"/>
    </source>
</evidence>
<evidence type="ECO:0000313" key="5">
    <source>
        <dbReference type="EMBL" id="MXO51424.1"/>
    </source>
</evidence>
<gene>
    <name evidence="5" type="ORF">GRI42_08930</name>
</gene>
<dbReference type="PANTHER" id="PTHR24422:SF19">
    <property type="entry name" value="CHEMOTAXIS PROTEIN METHYLTRANSFERASE"/>
    <property type="match status" value="1"/>
</dbReference>
<keyword evidence="3" id="KW-0949">S-adenosyl-L-methionine</keyword>
<dbReference type="PANTHER" id="PTHR24422">
    <property type="entry name" value="CHEMOTAXIS PROTEIN METHYLTRANSFERASE"/>
    <property type="match status" value="1"/>
</dbReference>
<reference evidence="5 6" key="1">
    <citation type="submission" date="2019-12" db="EMBL/GenBank/DDBJ databases">
        <title>Genomic-based taxomic classification of the family Erythrobacteraceae.</title>
        <authorList>
            <person name="Xu L."/>
        </authorList>
    </citation>
    <scope>NUCLEOTIDE SEQUENCE [LARGE SCALE GENOMIC DNA]</scope>
    <source>
        <strain evidence="5 6">DSM 16225</strain>
    </source>
</reference>
<dbReference type="InterPro" id="IPR050903">
    <property type="entry name" value="Bact_Chemotaxis_MeTrfase"/>
</dbReference>
<sequence>MAIEDASNRIIADLLASRTGQQLTESRRWRISTALSGLFRELGIQNVDQLACMLERPGEYRLATRVVEALLNNETYFFRDHAYFGTLANTVLPDLARKRADSKKLTIWSAGCSTGQEVLSLAMTFAEQPGRWHDWTIDIIGTDISGKAIEQARSGTYSQFEIQRGISVAQMLNFFSETKGGWQASDRIRGMLRFEQQNVLDFPPMPGRFDLVLCRNVLLYFAPETRRSAFDRLASAVAPDGFLMLGAGETVVGQTERFEPSSHGSALYSLRQQAGSAPLGLSIRPRQAVVNG</sequence>
<evidence type="ECO:0000313" key="6">
    <source>
        <dbReference type="Proteomes" id="UP000444185"/>
    </source>
</evidence>
<proteinExistence type="predicted"/>
<dbReference type="SMART" id="SM00138">
    <property type="entry name" value="MeTrc"/>
    <property type="match status" value="1"/>
</dbReference>
<evidence type="ECO:0000256" key="3">
    <source>
        <dbReference type="ARBA" id="ARBA00022691"/>
    </source>
</evidence>
<dbReference type="GO" id="GO:0008757">
    <property type="term" value="F:S-adenosylmethionine-dependent methyltransferase activity"/>
    <property type="evidence" value="ECO:0007669"/>
    <property type="project" value="InterPro"/>
</dbReference>
<dbReference type="InterPro" id="IPR029063">
    <property type="entry name" value="SAM-dependent_MTases_sf"/>
</dbReference>
<dbReference type="InterPro" id="IPR022642">
    <property type="entry name" value="CheR_C"/>
</dbReference>
<dbReference type="PRINTS" id="PR00996">
    <property type="entry name" value="CHERMTFRASE"/>
</dbReference>
<dbReference type="AlphaFoldDB" id="A0A844Y0H0"/>
<protein>
    <submittedName>
        <fullName evidence="5">Methyltransferase domain-containing protein</fullName>
    </submittedName>
</protein>
<dbReference type="GO" id="GO:0032259">
    <property type="term" value="P:methylation"/>
    <property type="evidence" value="ECO:0007669"/>
    <property type="project" value="UniProtKB-KW"/>
</dbReference>
<dbReference type="SUPFAM" id="SSF53335">
    <property type="entry name" value="S-adenosyl-L-methionine-dependent methyltransferases"/>
    <property type="match status" value="1"/>
</dbReference>
<dbReference type="Pfam" id="PF01739">
    <property type="entry name" value="CheR"/>
    <property type="match status" value="1"/>
</dbReference>
<dbReference type="SUPFAM" id="SSF47757">
    <property type="entry name" value="Chemotaxis receptor methyltransferase CheR, N-terminal domain"/>
    <property type="match status" value="1"/>
</dbReference>